<dbReference type="KEGG" id="gba:J421_6041"/>
<dbReference type="CDD" id="cd00229">
    <property type="entry name" value="SGNH_hydrolase"/>
    <property type="match status" value="1"/>
</dbReference>
<dbReference type="GO" id="GO:0016788">
    <property type="term" value="F:hydrolase activity, acting on ester bonds"/>
    <property type="evidence" value="ECO:0007669"/>
    <property type="project" value="UniProtKB-ARBA"/>
</dbReference>
<evidence type="ECO:0000313" key="3">
    <source>
        <dbReference type="Proteomes" id="UP000019151"/>
    </source>
</evidence>
<protein>
    <recommendedName>
        <fullName evidence="4">SGNH hydrolase-type esterase domain-containing protein</fullName>
    </recommendedName>
</protein>
<feature type="transmembrane region" description="Helical" evidence="1">
    <location>
        <begin position="74"/>
        <end position="94"/>
    </location>
</feature>
<keyword evidence="3" id="KW-1185">Reference proteome</keyword>
<evidence type="ECO:0008006" key="4">
    <source>
        <dbReference type="Google" id="ProtNLM"/>
    </source>
</evidence>
<keyword evidence="1" id="KW-0472">Membrane</keyword>
<name>W0RS96_9BACT</name>
<dbReference type="Proteomes" id="UP000019151">
    <property type="component" value="Plasmid 2"/>
</dbReference>
<evidence type="ECO:0000256" key="1">
    <source>
        <dbReference type="SAM" id="Phobius"/>
    </source>
</evidence>
<keyword evidence="1" id="KW-0812">Transmembrane</keyword>
<geneLocation type="plasmid" evidence="2 3">
    <name>2</name>
</geneLocation>
<dbReference type="Gene3D" id="3.40.50.1110">
    <property type="entry name" value="SGNH hydrolase"/>
    <property type="match status" value="1"/>
</dbReference>
<dbReference type="HOGENOM" id="CLU_615049_0_0_0"/>
<dbReference type="EMBL" id="CP007130">
    <property type="protein sequence ID" value="AHG93576.1"/>
    <property type="molecule type" value="Genomic_DNA"/>
</dbReference>
<keyword evidence="2" id="KW-0614">Plasmid</keyword>
<organism evidence="2 3">
    <name type="scientific">Gemmatirosa kalamazoonensis</name>
    <dbReference type="NCBI Taxonomy" id="861299"/>
    <lineage>
        <taxon>Bacteria</taxon>
        <taxon>Pseudomonadati</taxon>
        <taxon>Gemmatimonadota</taxon>
        <taxon>Gemmatimonadia</taxon>
        <taxon>Gemmatimonadales</taxon>
        <taxon>Gemmatimonadaceae</taxon>
        <taxon>Gemmatirosa</taxon>
    </lineage>
</organism>
<dbReference type="InterPro" id="IPR036514">
    <property type="entry name" value="SGNH_hydro_sf"/>
</dbReference>
<sequence>MTESSSARPHTGPRVAVLVVGVVVVAFALIDRWLTVRRGFSAPVGTVPFLVFGGLLVAAGLFGRNVVPAYRGTATILLNVILLLVLVEGASAMLRRWRARNRVERSYEEMAWHPFYRDKPWAAEYWREFEESKPMAYAPFVIFRRRPYNGQYIHIDRDRRRVTPGANCAPGAFVVYMFGGSTMWGTGSPDSASIPAYVQQGLAKRVSGPVCVVNFGESAYVSLQGMIQLALQLRAGARPNAVVFYDGINDVGTTWQFGRAGSHSDQSDIAAAFERRSAVRQLAEQTSTYAVLRQSFAPVRRDTFPIAGLADSVVHNYLGVTEVVRALGKAYGFRTLFFWQPALSESGKVMTALEKRDVGTRARRHLQLFAETYTRMRAIAARDSADDLHDLSSVLADMRGDVFLDQAHLTPDGNARVAAAMLRAWDGLPDCTAPRGCAPAALAAR</sequence>
<dbReference type="OrthoDB" id="8480707at2"/>
<dbReference type="InParanoid" id="W0RS96"/>
<dbReference type="eggNOG" id="COG2755">
    <property type="taxonomic scope" value="Bacteria"/>
</dbReference>
<evidence type="ECO:0000313" key="2">
    <source>
        <dbReference type="EMBL" id="AHG93576.1"/>
    </source>
</evidence>
<feature type="transmembrane region" description="Helical" evidence="1">
    <location>
        <begin position="12"/>
        <end position="30"/>
    </location>
</feature>
<dbReference type="AlphaFoldDB" id="W0RS96"/>
<feature type="transmembrane region" description="Helical" evidence="1">
    <location>
        <begin position="42"/>
        <end position="62"/>
    </location>
</feature>
<accession>W0RS96</accession>
<gene>
    <name evidence="2" type="ORF">J421_6041</name>
</gene>
<dbReference type="RefSeq" id="WP_148306637.1">
    <property type="nucleotide sequence ID" value="NZ_CP007130.1"/>
</dbReference>
<dbReference type="SUPFAM" id="SSF52266">
    <property type="entry name" value="SGNH hydrolase"/>
    <property type="match status" value="1"/>
</dbReference>
<reference evidence="2 3" key="1">
    <citation type="journal article" date="2014" name="Genome Announc.">
        <title>Genome Sequence and Methylome of Soil Bacterium Gemmatirosa kalamazoonensis KBS708T, a Member of the Rarely Cultivated Gemmatimonadetes Phylum.</title>
        <authorList>
            <person name="Debruyn J.M."/>
            <person name="Radosevich M."/>
            <person name="Wommack K.E."/>
            <person name="Polson S.W."/>
            <person name="Hauser L.J."/>
            <person name="Fawaz M.N."/>
            <person name="Korlach J."/>
            <person name="Tsai Y.C."/>
        </authorList>
    </citation>
    <scope>NUCLEOTIDE SEQUENCE [LARGE SCALE GENOMIC DNA]</scope>
    <source>
        <strain evidence="2 3">KBS708</strain>
        <plasmid evidence="3">Plasmid 2</plasmid>
    </source>
</reference>
<proteinExistence type="predicted"/>
<keyword evidence="1" id="KW-1133">Transmembrane helix</keyword>